<gene>
    <name evidence="9" type="ORF">BCAMP_12568</name>
</gene>
<dbReference type="Pfam" id="PF02534">
    <property type="entry name" value="T4SS-DNA_transf"/>
    <property type="match status" value="1"/>
</dbReference>
<evidence type="ECO:0000256" key="2">
    <source>
        <dbReference type="ARBA" id="ARBA00008806"/>
    </source>
</evidence>
<dbReference type="EMBL" id="AODH01000077">
    <property type="protein sequence ID" value="EUJ34193.1"/>
    <property type="molecule type" value="Genomic_DNA"/>
</dbReference>
<dbReference type="InterPro" id="IPR051539">
    <property type="entry name" value="T4SS-coupling_protein"/>
</dbReference>
<dbReference type="Gene3D" id="3.40.50.300">
    <property type="entry name" value="P-loop containing nucleotide triphosphate hydrolases"/>
    <property type="match status" value="1"/>
</dbReference>
<dbReference type="CDD" id="cd01127">
    <property type="entry name" value="TrwB_TraG_TraD_VirD4"/>
    <property type="match status" value="2"/>
</dbReference>
<evidence type="ECO:0000256" key="1">
    <source>
        <dbReference type="ARBA" id="ARBA00004651"/>
    </source>
</evidence>
<dbReference type="InterPro" id="IPR003688">
    <property type="entry name" value="TraG/VirD4"/>
</dbReference>
<dbReference type="NCBIfam" id="NF045973">
    <property type="entry name" value="conju_CD1115"/>
    <property type="match status" value="1"/>
</dbReference>
<dbReference type="InterPro" id="IPR032689">
    <property type="entry name" value="TraG-D_C"/>
</dbReference>
<evidence type="ECO:0000256" key="5">
    <source>
        <dbReference type="ARBA" id="ARBA00022989"/>
    </source>
</evidence>
<dbReference type="PANTHER" id="PTHR37937">
    <property type="entry name" value="CONJUGATIVE TRANSFER: DNA TRANSPORT"/>
    <property type="match status" value="1"/>
</dbReference>
<name>W7CM50_9LIST</name>
<dbReference type="Pfam" id="PF12696">
    <property type="entry name" value="TraG-D_C"/>
    <property type="match status" value="1"/>
</dbReference>
<dbReference type="RefSeq" id="WP_232217989.1">
    <property type="nucleotide sequence ID" value="NZ_AODH01000077.1"/>
</dbReference>
<comment type="subcellular location">
    <subcellularLocation>
        <location evidence="1">Cell membrane</location>
        <topology evidence="1">Multi-pass membrane protein</topology>
    </subcellularLocation>
</comment>
<feature type="transmembrane region" description="Helical" evidence="7">
    <location>
        <begin position="42"/>
        <end position="67"/>
    </location>
</feature>
<evidence type="ECO:0000259" key="8">
    <source>
        <dbReference type="Pfam" id="PF12696"/>
    </source>
</evidence>
<evidence type="ECO:0000256" key="6">
    <source>
        <dbReference type="ARBA" id="ARBA00023136"/>
    </source>
</evidence>
<dbReference type="InterPro" id="IPR027417">
    <property type="entry name" value="P-loop_NTPase"/>
</dbReference>
<dbReference type="GO" id="GO:0005886">
    <property type="term" value="C:plasma membrane"/>
    <property type="evidence" value="ECO:0007669"/>
    <property type="project" value="UniProtKB-SubCell"/>
</dbReference>
<dbReference type="PATRIC" id="fig|1265861.3.peg.2448"/>
<feature type="domain" description="TraD/TraG TraM recognition site" evidence="8">
    <location>
        <begin position="591"/>
        <end position="707"/>
    </location>
</feature>
<dbReference type="STRING" id="1265861.BCAMP_12568"/>
<comment type="caution">
    <text evidence="9">The sequence shown here is derived from an EMBL/GenBank/DDBJ whole genome shotgun (WGS) entry which is preliminary data.</text>
</comment>
<keyword evidence="4 7" id="KW-0812">Transmembrane</keyword>
<sequence length="896" mass="102656">MSKGLGAISFKRLLPAKKTFHTKNIEGEALPDEQKRWDRKRLLLFLLISSVPLFILTYLTNMVMQVIQCVTDKRYTVLLEASNYLNVSWFWLPPFSLVKTALFYCAILCVMTLYLYKKWEYNRPELAFGQKGDSRFTTITELLEQYKAIPLKSKPFNGYGGVPISYYKGKYLIDTDTVNSIFLGVSRSGKGEMAVVTLIDNLSRAENKSSMVVNDPKGELFTASKETLEKRGYNVMCLNVLEPLESMSYNPLQLIIEAYQKGDEQESAKRCNTFTSMLFAKGMGGDNEFFYSSAKSAVNAIIMTITQKSCEEGTPEKITMYNVAQMLNELGSYNFVVGQKEVNALDEYFNTLPQGNIAKLQYGATSFAGDKAKGSILATASQCIDMFTSEMFGKMTSKMSIDLKQVGFPKSLEFQFEDYLVGQRATVSFMTTENKVIAQYILKIKAKGICILNFKDTLKSGFKLTVSVPYFKVYSEKGQTYRKRTSDLVGHEYVLKFKEDHEKETEYDTQVKLLNQKPLVFETNKEQHPTEKYLKKDDFVLNYNEKPSAVFMIVPDYDTSNHIICSVFIKQLYTELAKNCSETKDKKCDKRVHFILDEVGNMPEIAELDNIMTVCLGRNMLFNLFIQSYSQLNKIYGDSSETIKENCQNHVFIVSTNSDTIEEFSKKCGYKTVNSTSTNEKQYSLDTGVSRSADQERIITPERLSQLIPGETVVLRALHRNALNGNKVRPFPIFNTMETNLPYRYQFLSEDFDTTRDLNELDISSIHANFSLKKNQIDYSDFILNKKAKTVYIQRQSQSTEEILVATEETEDVTMEKVVALLKETLKVIEVYKRHENIQSDTLETILQAIRDDLRKKHVSQLNLRRIGQWLQTNNAEERLIFSIEALQIQYEKINS</sequence>
<dbReference type="PANTHER" id="PTHR37937:SF1">
    <property type="entry name" value="CONJUGATIVE TRANSFER: DNA TRANSPORT"/>
    <property type="match status" value="1"/>
</dbReference>
<dbReference type="Proteomes" id="UP000019243">
    <property type="component" value="Unassembled WGS sequence"/>
</dbReference>
<dbReference type="SUPFAM" id="SSF52540">
    <property type="entry name" value="P-loop containing nucleoside triphosphate hydrolases"/>
    <property type="match status" value="1"/>
</dbReference>
<evidence type="ECO:0000256" key="3">
    <source>
        <dbReference type="ARBA" id="ARBA00022475"/>
    </source>
</evidence>
<dbReference type="AlphaFoldDB" id="W7CM50"/>
<proteinExistence type="inferred from homology"/>
<evidence type="ECO:0000256" key="4">
    <source>
        <dbReference type="ARBA" id="ARBA00022692"/>
    </source>
</evidence>
<comment type="similarity">
    <text evidence="2">Belongs to the VirD4/TraG family.</text>
</comment>
<keyword evidence="10" id="KW-1185">Reference proteome</keyword>
<evidence type="ECO:0000256" key="7">
    <source>
        <dbReference type="SAM" id="Phobius"/>
    </source>
</evidence>
<keyword evidence="3" id="KW-1003">Cell membrane</keyword>
<accession>W7CM50</accession>
<keyword evidence="5 7" id="KW-1133">Transmembrane helix</keyword>
<protein>
    <recommendedName>
        <fullName evidence="8">TraD/TraG TraM recognition site domain-containing protein</fullName>
    </recommendedName>
</protein>
<evidence type="ECO:0000313" key="10">
    <source>
        <dbReference type="Proteomes" id="UP000019243"/>
    </source>
</evidence>
<keyword evidence="6 7" id="KW-0472">Membrane</keyword>
<reference evidence="9 10" key="1">
    <citation type="submission" date="2012-12" db="EMBL/GenBank/DDBJ databases">
        <title>Novel taxa of Listeriaceae from agricultural environments in the United States.</title>
        <authorList>
            <person name="den Bakker H.C."/>
            <person name="Allred A."/>
            <person name="Warchocki S."/>
            <person name="Wright E.M."/>
            <person name="Burrell A."/>
            <person name="Nightingale K.K."/>
            <person name="Kephart D."/>
            <person name="Wiedmann M."/>
        </authorList>
    </citation>
    <scope>NUCLEOTIDE SEQUENCE [LARGE SCALE GENOMIC DNA]</scope>
    <source>
        <strain evidence="9 10">FSL F6-1037</strain>
    </source>
</reference>
<evidence type="ECO:0000313" key="9">
    <source>
        <dbReference type="EMBL" id="EUJ34193.1"/>
    </source>
</evidence>
<organism evidence="9 10">
    <name type="scientific">Brochothrix campestris FSL F6-1037</name>
    <dbReference type="NCBI Taxonomy" id="1265861"/>
    <lineage>
        <taxon>Bacteria</taxon>
        <taxon>Bacillati</taxon>
        <taxon>Bacillota</taxon>
        <taxon>Bacilli</taxon>
        <taxon>Bacillales</taxon>
        <taxon>Listeriaceae</taxon>
        <taxon>Brochothrix</taxon>
    </lineage>
</organism>